<name>A0A2M6WU55_9BACT</name>
<evidence type="ECO:0000313" key="3">
    <source>
        <dbReference type="Proteomes" id="UP000228533"/>
    </source>
</evidence>
<protein>
    <recommendedName>
        <fullName evidence="1">Gcp-like domain-containing protein</fullName>
    </recommendedName>
</protein>
<dbReference type="InterPro" id="IPR000905">
    <property type="entry name" value="Gcp-like_dom"/>
</dbReference>
<dbReference type="AlphaFoldDB" id="A0A2M6WU55"/>
<dbReference type="InterPro" id="IPR043129">
    <property type="entry name" value="ATPase_NBD"/>
</dbReference>
<proteinExistence type="predicted"/>
<dbReference type="EMBL" id="PFAM01000008">
    <property type="protein sequence ID" value="PIT96327.1"/>
    <property type="molecule type" value="Genomic_DNA"/>
</dbReference>
<comment type="caution">
    <text evidence="2">The sequence shown here is derived from an EMBL/GenBank/DDBJ whole genome shotgun (WGS) entry which is preliminary data.</text>
</comment>
<dbReference type="Pfam" id="PF00814">
    <property type="entry name" value="TsaD"/>
    <property type="match status" value="1"/>
</dbReference>
<dbReference type="Proteomes" id="UP000228533">
    <property type="component" value="Unassembled WGS sequence"/>
</dbReference>
<reference evidence="3" key="1">
    <citation type="submission" date="2017-09" db="EMBL/GenBank/DDBJ databases">
        <title>Depth-based differentiation of microbial function through sediment-hosted aquifers and enrichment of novel symbionts in the deep terrestrial subsurface.</title>
        <authorList>
            <person name="Probst A.J."/>
            <person name="Ladd B."/>
            <person name="Jarett J.K."/>
            <person name="Geller-Mcgrath D.E."/>
            <person name="Sieber C.M.K."/>
            <person name="Emerson J.B."/>
            <person name="Anantharaman K."/>
            <person name="Thomas B.C."/>
            <person name="Malmstrom R."/>
            <person name="Stieglmeier M."/>
            <person name="Klingl A."/>
            <person name="Woyke T."/>
            <person name="Ryan C.M."/>
            <person name="Banfield J.F."/>
        </authorList>
    </citation>
    <scope>NUCLEOTIDE SEQUENCE [LARGE SCALE GENOMIC DNA]</scope>
</reference>
<sequence length="129" mass="14146">MKLLIDTTDTDKLRLEVSDDKGKRLVKTTVSAFRKQGEKLLPSLDRLLKRKSWQLSDIKAITVVNGQGSFSGLRIGIATANALAYVLGVSVVDDQGNCLKTDDLNIVEPYYTAEPNIGGNKPVDNQKNI</sequence>
<dbReference type="SUPFAM" id="SSF53067">
    <property type="entry name" value="Actin-like ATPase domain"/>
    <property type="match status" value="1"/>
</dbReference>
<feature type="domain" description="Gcp-like" evidence="1">
    <location>
        <begin position="34"/>
        <end position="92"/>
    </location>
</feature>
<gene>
    <name evidence="2" type="ORF">COT94_01380</name>
</gene>
<organism evidence="2 3">
    <name type="scientific">Candidatus Falkowbacteria bacterium CG10_big_fil_rev_8_21_14_0_10_37_14</name>
    <dbReference type="NCBI Taxonomy" id="1974561"/>
    <lineage>
        <taxon>Bacteria</taxon>
        <taxon>Candidatus Falkowiibacteriota</taxon>
    </lineage>
</organism>
<accession>A0A2M6WU55</accession>
<evidence type="ECO:0000313" key="2">
    <source>
        <dbReference type="EMBL" id="PIT96327.1"/>
    </source>
</evidence>
<evidence type="ECO:0000259" key="1">
    <source>
        <dbReference type="Pfam" id="PF00814"/>
    </source>
</evidence>
<dbReference type="Gene3D" id="3.30.420.40">
    <property type="match status" value="1"/>
</dbReference>